<dbReference type="PANTHER" id="PTHR43649:SF30">
    <property type="entry name" value="ABC TRANSPORTER SUBSTRATE-BINDING PROTEIN"/>
    <property type="match status" value="1"/>
</dbReference>
<dbReference type="InterPro" id="IPR050490">
    <property type="entry name" value="Bact_solute-bd_prot1"/>
</dbReference>
<keyword evidence="4" id="KW-1185">Reference proteome</keyword>
<dbReference type="AlphaFoldDB" id="A0A3N6M703"/>
<dbReference type="Pfam" id="PF01547">
    <property type="entry name" value="SBP_bac_1"/>
    <property type="match status" value="1"/>
</dbReference>
<dbReference type="PROSITE" id="PS50011">
    <property type="entry name" value="PROTEIN_KINASE_DOM"/>
    <property type="match status" value="1"/>
</dbReference>
<accession>A0A3N6M703</accession>
<gene>
    <name evidence="3" type="ORF">EA472_14270</name>
</gene>
<dbReference type="PANTHER" id="PTHR43649">
    <property type="entry name" value="ARABINOSE-BINDING PROTEIN-RELATED"/>
    <property type="match status" value="1"/>
</dbReference>
<sequence length="808" mass="86742">MGLRDEELTGHDVTCVVRERAGSGTHWRTYTGRTRAGKPVAIRTLQREIPDSSLGRFDDLLRQWVGIADRESARNVVDWGSDPRPWVAVEYEPAEIERYAAGKMVDAVADCDDRTNAELVGDVCEIVRTYSRYGSTSHHLAIHPDCLSVRDGSDGPVAVVDDWGLSRLASDPPVTPYTAPEQLEVGEHASKRTDVYRVGVLAAHLLSGSTPFPKGIDDDDDPDALANAIRDGIDEATLPEGVRSTIARATAVDPADRYPTTHKFRLDLLEDVPATGKRNTDPIAAVGTPAPDRENVDAADERDDSDEPSGTDDGGPKADRTSETTAADVGESTREADASGSGSRRAVLKYGAVVASGVGAAYLGYPLLAGDDSTGGSLPVDDAESGPDAVSGGTVHVDVGHRSWLEALEDVADDAGVPPEVDIRLRTGAVGSPERVEELRARAESGDPQPDLVTVNEAELGTLTAAEATEPLGEYVTSGRIEDAFSDLPPAYREMSVHPNEDEPHAIPYGFSPLVIAYHTEPLREIGLDGSEFERWITDPPTMEYWSEAVSVVREELNNPLGFIWAGDTNYLSWMFTTVLSGFGGAYYDTVDASIGPIGERNVTVASSAAVEAANVVHDFVTGDDRSALSIQQCATEDVFSFGLPEVQELFFEREAVAAQMPLSFAFNAIEEFGADDIGIVPGLTGPERPATTAFGSYVALNPNTEHLAESLEVASAFRSSEFAEAIVDSRSEIPFGRGPLADGLFDSTPYEPYVDAIRSSAEWGVPEPAGEAWIYQRNEIGELVRYAVTGTEPEAVLEELAELIEDD</sequence>
<dbReference type="Gene3D" id="1.10.510.10">
    <property type="entry name" value="Transferase(Phosphotransferase) domain 1"/>
    <property type="match status" value="1"/>
</dbReference>
<dbReference type="Gene3D" id="3.40.190.10">
    <property type="entry name" value="Periplasmic binding protein-like II"/>
    <property type="match status" value="1"/>
</dbReference>
<comment type="caution">
    <text evidence="3">The sequence shown here is derived from an EMBL/GenBank/DDBJ whole genome shotgun (WGS) entry which is preliminary data.</text>
</comment>
<reference evidence="3 4" key="1">
    <citation type="submission" date="2018-10" db="EMBL/GenBank/DDBJ databases">
        <title>Natrarchaeobius chitinivorans gen. nov., sp. nov., and Natrarchaeobius haloalkaliphilus sp. nov., alkaliphilic, chitin-utilizing haloarchaea from hypersaline alkaline lakes.</title>
        <authorList>
            <person name="Sorokin D.Y."/>
            <person name="Elcheninov A.G."/>
            <person name="Kostrikina N.A."/>
            <person name="Bale N.J."/>
            <person name="Sinninghe Damste J.S."/>
            <person name="Khijniak T.V."/>
            <person name="Kublanov I.V."/>
            <person name="Toshchakov S.V."/>
        </authorList>
    </citation>
    <scope>NUCLEOTIDE SEQUENCE [LARGE SCALE GENOMIC DNA]</scope>
    <source>
        <strain evidence="3 4">AArcht7</strain>
    </source>
</reference>
<evidence type="ECO:0000313" key="4">
    <source>
        <dbReference type="Proteomes" id="UP000281431"/>
    </source>
</evidence>
<dbReference type="InterPro" id="IPR006059">
    <property type="entry name" value="SBP"/>
</dbReference>
<organism evidence="3 4">
    <name type="scientific">Natrarchaeobius chitinivorans</name>
    <dbReference type="NCBI Taxonomy" id="1679083"/>
    <lineage>
        <taxon>Archaea</taxon>
        <taxon>Methanobacteriati</taxon>
        <taxon>Methanobacteriota</taxon>
        <taxon>Stenosarchaea group</taxon>
        <taxon>Halobacteria</taxon>
        <taxon>Halobacteriales</taxon>
        <taxon>Natrialbaceae</taxon>
        <taxon>Natrarchaeobius</taxon>
    </lineage>
</organism>
<dbReference type="SMART" id="SM00220">
    <property type="entry name" value="S_TKc"/>
    <property type="match status" value="1"/>
</dbReference>
<dbReference type="Proteomes" id="UP000281431">
    <property type="component" value="Unassembled WGS sequence"/>
</dbReference>
<name>A0A3N6M703_NATCH</name>
<feature type="region of interest" description="Disordered" evidence="1">
    <location>
        <begin position="274"/>
        <end position="344"/>
    </location>
</feature>
<dbReference type="EMBL" id="REFZ01000009">
    <property type="protein sequence ID" value="RQG99388.1"/>
    <property type="molecule type" value="Genomic_DNA"/>
</dbReference>
<dbReference type="InterPro" id="IPR000719">
    <property type="entry name" value="Prot_kinase_dom"/>
</dbReference>
<dbReference type="SUPFAM" id="SSF53850">
    <property type="entry name" value="Periplasmic binding protein-like II"/>
    <property type="match status" value="1"/>
</dbReference>
<evidence type="ECO:0000256" key="1">
    <source>
        <dbReference type="SAM" id="MobiDB-lite"/>
    </source>
</evidence>
<evidence type="ECO:0000259" key="2">
    <source>
        <dbReference type="PROSITE" id="PS50011"/>
    </source>
</evidence>
<dbReference type="SUPFAM" id="SSF56112">
    <property type="entry name" value="Protein kinase-like (PK-like)"/>
    <property type="match status" value="1"/>
</dbReference>
<protein>
    <submittedName>
        <fullName evidence="3">Extracellular solute-binding protein</fullName>
    </submittedName>
</protein>
<feature type="compositionally biased region" description="Acidic residues" evidence="1">
    <location>
        <begin position="297"/>
        <end position="310"/>
    </location>
</feature>
<dbReference type="OrthoDB" id="328108at2157"/>
<evidence type="ECO:0000313" key="3">
    <source>
        <dbReference type="EMBL" id="RQG99388.1"/>
    </source>
</evidence>
<feature type="domain" description="Protein kinase" evidence="2">
    <location>
        <begin position="15"/>
        <end position="269"/>
    </location>
</feature>
<dbReference type="GO" id="GO:0004672">
    <property type="term" value="F:protein kinase activity"/>
    <property type="evidence" value="ECO:0007669"/>
    <property type="project" value="InterPro"/>
</dbReference>
<dbReference type="GO" id="GO:0005524">
    <property type="term" value="F:ATP binding"/>
    <property type="evidence" value="ECO:0007669"/>
    <property type="project" value="InterPro"/>
</dbReference>
<proteinExistence type="predicted"/>
<dbReference type="InterPro" id="IPR011009">
    <property type="entry name" value="Kinase-like_dom_sf"/>
</dbReference>